<dbReference type="PROSITE" id="PS51257">
    <property type="entry name" value="PROKAR_LIPOPROTEIN"/>
    <property type="match status" value="1"/>
</dbReference>
<feature type="chain" id="PRO_5045284332" description="Secreted protein" evidence="1">
    <location>
        <begin position="28"/>
        <end position="105"/>
    </location>
</feature>
<evidence type="ECO:0008006" key="4">
    <source>
        <dbReference type="Google" id="ProtNLM"/>
    </source>
</evidence>
<evidence type="ECO:0000313" key="2">
    <source>
        <dbReference type="EMBL" id="MBO1531896.1"/>
    </source>
</evidence>
<gene>
    <name evidence="2" type="ORF">J3492_11835</name>
</gene>
<name>A0ABS3NR43_9GAMM</name>
<sequence length="105" mass="11209">MRLVPVKQARFYVVMTGLLAAVMSVSACQKQETEADIDDSVNVEESVPMSAEPAEPSDLVVDDGMLDDPATIDAIADDQVDEIEPDTGDEIAIEADTDPEVEAAQ</sequence>
<dbReference type="RefSeq" id="WP_207992258.1">
    <property type="nucleotide sequence ID" value="NZ_JAGBKM010000026.1"/>
</dbReference>
<keyword evidence="1" id="KW-0732">Signal</keyword>
<dbReference type="EMBL" id="JAGBKM010000026">
    <property type="protein sequence ID" value="MBO1531896.1"/>
    <property type="molecule type" value="Genomic_DNA"/>
</dbReference>
<proteinExistence type="predicted"/>
<accession>A0ABS3NR43</accession>
<keyword evidence="3" id="KW-1185">Reference proteome</keyword>
<comment type="caution">
    <text evidence="2">The sequence shown here is derived from an EMBL/GenBank/DDBJ whole genome shotgun (WGS) entry which is preliminary data.</text>
</comment>
<evidence type="ECO:0000256" key="1">
    <source>
        <dbReference type="SAM" id="SignalP"/>
    </source>
</evidence>
<dbReference type="Proteomes" id="UP000664554">
    <property type="component" value="Unassembled WGS sequence"/>
</dbReference>
<evidence type="ECO:0000313" key="3">
    <source>
        <dbReference type="Proteomes" id="UP000664554"/>
    </source>
</evidence>
<reference evidence="2 3" key="1">
    <citation type="submission" date="2021-03" db="EMBL/GenBank/DDBJ databases">
        <authorList>
            <person name="Shang D.-D."/>
            <person name="Du Z.-J."/>
            <person name="Chen G.-J."/>
        </authorList>
    </citation>
    <scope>NUCLEOTIDE SEQUENCE [LARGE SCALE GENOMIC DNA]</scope>
    <source>
        <strain evidence="2 3">F1192</strain>
    </source>
</reference>
<feature type="signal peptide" evidence="1">
    <location>
        <begin position="1"/>
        <end position="27"/>
    </location>
</feature>
<protein>
    <recommendedName>
        <fullName evidence="4">Secreted protein</fullName>
    </recommendedName>
</protein>
<organism evidence="2 3">
    <name type="scientific">Psychrobacter coccoides</name>
    <dbReference type="NCBI Taxonomy" id="2818440"/>
    <lineage>
        <taxon>Bacteria</taxon>
        <taxon>Pseudomonadati</taxon>
        <taxon>Pseudomonadota</taxon>
        <taxon>Gammaproteobacteria</taxon>
        <taxon>Moraxellales</taxon>
        <taxon>Moraxellaceae</taxon>
        <taxon>Psychrobacter</taxon>
    </lineage>
</organism>